<dbReference type="EMBL" id="JARGDL010000012">
    <property type="protein sequence ID" value="MDF1612361.1"/>
    <property type="molecule type" value="Genomic_DNA"/>
</dbReference>
<evidence type="ECO:0000313" key="1">
    <source>
        <dbReference type="EMBL" id="MDF1612361.1"/>
    </source>
</evidence>
<organism evidence="1 2">
    <name type="scientific">Stygiobacter electus</name>
    <dbReference type="NCBI Taxonomy" id="3032292"/>
    <lineage>
        <taxon>Bacteria</taxon>
        <taxon>Pseudomonadati</taxon>
        <taxon>Ignavibacteriota</taxon>
        <taxon>Ignavibacteria</taxon>
        <taxon>Ignavibacteriales</taxon>
        <taxon>Melioribacteraceae</taxon>
        <taxon>Stygiobacter</taxon>
    </lineage>
</organism>
<gene>
    <name evidence="1" type="ORF">P0M35_09375</name>
</gene>
<dbReference type="AlphaFoldDB" id="A0AAE3TDB4"/>
<protein>
    <submittedName>
        <fullName evidence="1">Uncharacterized protein</fullName>
    </submittedName>
</protein>
<reference evidence="1" key="1">
    <citation type="submission" date="2023-03" db="EMBL/GenBank/DDBJ databases">
        <title>Stygiobacter electus gen. nov., sp. nov., facultatively anaerobic thermotolerant bacterium of the class Ignavibacteria from a well of Yessentuki mineral water deposit.</title>
        <authorList>
            <person name="Podosokorskaya O.A."/>
            <person name="Elcheninov A.G."/>
            <person name="Petrova N.F."/>
            <person name="Zavarzina D.G."/>
            <person name="Kublanov I.V."/>
            <person name="Merkel A.Y."/>
        </authorList>
    </citation>
    <scope>NUCLEOTIDE SEQUENCE</scope>
    <source>
        <strain evidence="1">09-Me</strain>
    </source>
</reference>
<name>A0AAE3TDB4_9BACT</name>
<proteinExistence type="predicted"/>
<dbReference type="RefSeq" id="WP_321536131.1">
    <property type="nucleotide sequence ID" value="NZ_JARGDL010000012.1"/>
</dbReference>
<accession>A0AAE3TDB4</accession>
<keyword evidence="2" id="KW-1185">Reference proteome</keyword>
<dbReference type="Proteomes" id="UP001221302">
    <property type="component" value="Unassembled WGS sequence"/>
</dbReference>
<sequence length="167" mass="19346">MIAETKETIEEVFAGLDKELQECKPKAQGYKRAADLLFNYNQELQEKLEHATAIKNDDVDLLKIYNRVAGNNAADLMDKLRDLGFSLSNDKQLKDAFKKAGYRLLEKTRAAKRDDVYYGILRIFVSTQQEFRKNLAEPFKPIYSDEMFKVFIFSFLSGILQSKENEQ</sequence>
<comment type="caution">
    <text evidence="1">The sequence shown here is derived from an EMBL/GenBank/DDBJ whole genome shotgun (WGS) entry which is preliminary data.</text>
</comment>
<evidence type="ECO:0000313" key="2">
    <source>
        <dbReference type="Proteomes" id="UP001221302"/>
    </source>
</evidence>